<name>A0A2P5HYS8_DIAHE</name>
<evidence type="ECO:0000313" key="2">
    <source>
        <dbReference type="EMBL" id="POS75408.1"/>
    </source>
</evidence>
<feature type="compositionally biased region" description="Polar residues" evidence="1">
    <location>
        <begin position="1"/>
        <end position="10"/>
    </location>
</feature>
<proteinExistence type="predicted"/>
<evidence type="ECO:0000313" key="3">
    <source>
        <dbReference type="Proteomes" id="UP000094444"/>
    </source>
</evidence>
<dbReference type="CDD" id="cd14688">
    <property type="entry name" value="bZIP_YAP"/>
    <property type="match status" value="1"/>
</dbReference>
<dbReference type="InParanoid" id="A0A2P5HYS8"/>
<sequence length="281" mass="31065">MAYATTSHVRSSAPVPAPINTNMTMKEDAPRQTSAEPPKTTKRKGTRSVSTLTPSQLARKRANDREAQRAIRARTKEHIERLERELEDLKGKHNRDDTVQDLIKRNKALETELKRLRESMGIPHTDPYPNSVYEQGLPSMPSSGIPSRSSSYGHSIRASPDGYGYSHIPTPEPSEPWAASIPVTVPSTVSSPSSSGPIEDYGYMPTSVPAPLMDGVPVAPTSAPYHNDVEYEDGVDSDHGFHRPASNHVSLPQSYPIHHHQHQQQQWNNIHDNTSTNGNAF</sequence>
<gene>
    <name evidence="2" type="ORF">DHEL01_v206200</name>
</gene>
<keyword evidence="3" id="KW-1185">Reference proteome</keyword>
<protein>
    <recommendedName>
        <fullName evidence="4">BZIP transcription factor</fullName>
    </recommendedName>
</protein>
<reference evidence="2" key="1">
    <citation type="submission" date="2017-09" db="EMBL/GenBank/DDBJ databases">
        <title>Polyketide synthases of a Diaporthe helianthi virulent isolate.</title>
        <authorList>
            <person name="Baroncelli R."/>
        </authorList>
    </citation>
    <scope>NUCLEOTIDE SEQUENCE [LARGE SCALE GENOMIC DNA]</scope>
    <source>
        <strain evidence="2">7/96</strain>
    </source>
</reference>
<evidence type="ECO:0008006" key="4">
    <source>
        <dbReference type="Google" id="ProtNLM"/>
    </source>
</evidence>
<evidence type="ECO:0000256" key="1">
    <source>
        <dbReference type="SAM" id="MobiDB-lite"/>
    </source>
</evidence>
<dbReference type="PANTHER" id="PTHR37012">
    <property type="entry name" value="B-ZIP TRANSCRIPTION FACTOR (EUROFUNG)-RELATED"/>
    <property type="match status" value="1"/>
</dbReference>
<feature type="compositionally biased region" description="Basic and acidic residues" evidence="1">
    <location>
        <begin position="61"/>
        <end position="70"/>
    </location>
</feature>
<dbReference type="AlphaFoldDB" id="A0A2P5HYS8"/>
<accession>A0A2P5HYS8</accession>
<feature type="compositionally biased region" description="Polar residues" evidence="1">
    <location>
        <begin position="267"/>
        <end position="281"/>
    </location>
</feature>
<dbReference type="EMBL" id="MAVT02000491">
    <property type="protein sequence ID" value="POS75408.1"/>
    <property type="molecule type" value="Genomic_DNA"/>
</dbReference>
<feature type="compositionally biased region" description="Polar residues" evidence="1">
    <location>
        <begin position="47"/>
        <end position="56"/>
    </location>
</feature>
<feature type="region of interest" description="Disordered" evidence="1">
    <location>
        <begin position="1"/>
        <end position="70"/>
    </location>
</feature>
<organism evidence="2 3">
    <name type="scientific">Diaporthe helianthi</name>
    <dbReference type="NCBI Taxonomy" id="158607"/>
    <lineage>
        <taxon>Eukaryota</taxon>
        <taxon>Fungi</taxon>
        <taxon>Dikarya</taxon>
        <taxon>Ascomycota</taxon>
        <taxon>Pezizomycotina</taxon>
        <taxon>Sordariomycetes</taxon>
        <taxon>Sordariomycetidae</taxon>
        <taxon>Diaporthales</taxon>
        <taxon>Diaporthaceae</taxon>
        <taxon>Diaporthe</taxon>
    </lineage>
</organism>
<dbReference type="Proteomes" id="UP000094444">
    <property type="component" value="Unassembled WGS sequence"/>
</dbReference>
<dbReference type="OrthoDB" id="3535998at2759"/>
<dbReference type="Gene3D" id="1.20.5.170">
    <property type="match status" value="1"/>
</dbReference>
<comment type="caution">
    <text evidence="2">The sequence shown here is derived from an EMBL/GenBank/DDBJ whole genome shotgun (WGS) entry which is preliminary data.</text>
</comment>
<feature type="region of interest" description="Disordered" evidence="1">
    <location>
        <begin position="219"/>
        <end position="281"/>
    </location>
</feature>